<feature type="transmembrane region" description="Helical" evidence="1">
    <location>
        <begin position="108"/>
        <end position="131"/>
    </location>
</feature>
<evidence type="ECO:0000256" key="1">
    <source>
        <dbReference type="SAM" id="Phobius"/>
    </source>
</evidence>
<keyword evidence="1" id="KW-0472">Membrane</keyword>
<dbReference type="AlphaFoldDB" id="A0A813KZV6"/>
<protein>
    <submittedName>
        <fullName evidence="2">Uncharacterized protein</fullName>
    </submittedName>
</protein>
<accession>A0A813KZV6</accession>
<evidence type="ECO:0000313" key="2">
    <source>
        <dbReference type="EMBL" id="CAE8715946.1"/>
    </source>
</evidence>
<keyword evidence="1" id="KW-0812">Transmembrane</keyword>
<proteinExistence type="predicted"/>
<dbReference type="EMBL" id="CAJNNW010032887">
    <property type="protein sequence ID" value="CAE8715946.1"/>
    <property type="molecule type" value="Genomic_DNA"/>
</dbReference>
<dbReference type="Proteomes" id="UP000626109">
    <property type="component" value="Unassembled WGS sequence"/>
</dbReference>
<organism evidence="2 3">
    <name type="scientific">Polarella glacialis</name>
    <name type="common">Dinoflagellate</name>
    <dbReference type="NCBI Taxonomy" id="89957"/>
    <lineage>
        <taxon>Eukaryota</taxon>
        <taxon>Sar</taxon>
        <taxon>Alveolata</taxon>
        <taxon>Dinophyceae</taxon>
        <taxon>Suessiales</taxon>
        <taxon>Suessiaceae</taxon>
        <taxon>Polarella</taxon>
    </lineage>
</organism>
<evidence type="ECO:0000313" key="3">
    <source>
        <dbReference type="Proteomes" id="UP000626109"/>
    </source>
</evidence>
<sequence length="167" mass="18475">MSCCHGCCTDGLTKITAPEEKVVTMMTATDIPSRYSCMDYYVMILVTLFIVPVMVVMCLSMFLVAVPLLAVWVYRVCAVQAPLDAVPRTCMFYVFTALVWVLSTPLLLFVVIWLFYVVTVILVLTLPIGICNWSRTRHSFKSIAPFLGVPGRPGAPDRSPADALATE</sequence>
<reference evidence="2" key="1">
    <citation type="submission" date="2021-02" db="EMBL/GenBank/DDBJ databases">
        <authorList>
            <person name="Dougan E. K."/>
            <person name="Rhodes N."/>
            <person name="Thang M."/>
            <person name="Chan C."/>
        </authorList>
    </citation>
    <scope>NUCLEOTIDE SEQUENCE</scope>
</reference>
<comment type="caution">
    <text evidence="2">The sequence shown here is derived from an EMBL/GenBank/DDBJ whole genome shotgun (WGS) entry which is preliminary data.</text>
</comment>
<feature type="transmembrane region" description="Helical" evidence="1">
    <location>
        <begin position="40"/>
        <end position="73"/>
    </location>
</feature>
<gene>
    <name evidence="2" type="ORF">PGLA2088_LOCUS38853</name>
</gene>
<keyword evidence="1" id="KW-1133">Transmembrane helix</keyword>
<name>A0A813KZV6_POLGL</name>